<sequence length="731" mass="81093">MASTFQELLLCLCLAMIITGIFADQQFQYVLAFPKHVKHAIPSLAISPLSQDFVQNIEVTVTAPARKTASGEIRTQEYSHNFSSSSNEQWLLNLEYLVHFEMSGIGKSQGIMVTSTSQLVVRAKSLKVRMAEDFKKSAGAFNVMPTTLLSHEYVVVTECSSSFCFLLVVNPDGSNDVIIELSLQPAQREIIYNNGSTDIILHSGQVLPESLGPLDVLQILGKQTDLTGTWVRAERKVAVITGTDFSCVWIQRDLCSTLDMAVEQLPPVCSLGQSYVFAPFVNSSIKSFVKIGYTSPSTTVFGLDNVLINVNTSQDFPTFFTFQLNGDSIVYLYASAPVLVLQYVVALKHTTFFDSSVTVIYPLSKWRTHAEILPFDDMNLITLIVALCKCIKEIKIGVSVEEFKTRAKREHRYCSRQMIITSSTKLNKIFVNSDECLFSGVVVATHRDKTGWAVPLVTFQPIDDNTTSCELQLTSTEVQKSNMKSLTTAAGTTQATLKSTEEDVTVSSRISETSNDNNGPAFEETSNDNNSLTVEETSNDNGGLTVGESSNDNNDLTIWETTQGTPEATEKDITVLSRIPEASHDNNRQTVEQTSPVTPESTRDNIKFWSRILTVAKDDNKNTVEEISQSPISKIRFILCPCSCLSGSQNYRDLLNETMPFLSSKRAAIQSFLHVPRANLSRRVRSKMCAIDHRPSSTSIGFVVFGCTILPIFGILILNDCYKALRWLLRR</sequence>
<dbReference type="RefSeq" id="XP_012936235.1">
    <property type="nucleotide sequence ID" value="XM_013080781.1"/>
</dbReference>
<organism evidence="5 6">
    <name type="scientific">Aplysia californica</name>
    <name type="common">California sea hare</name>
    <dbReference type="NCBI Taxonomy" id="6500"/>
    <lineage>
        <taxon>Eukaryota</taxon>
        <taxon>Metazoa</taxon>
        <taxon>Spiralia</taxon>
        <taxon>Lophotrochozoa</taxon>
        <taxon>Mollusca</taxon>
        <taxon>Gastropoda</taxon>
        <taxon>Heterobranchia</taxon>
        <taxon>Euthyneura</taxon>
        <taxon>Tectipleura</taxon>
        <taxon>Aplysiida</taxon>
        <taxon>Aplysioidea</taxon>
        <taxon>Aplysiidae</taxon>
        <taxon>Aplysia</taxon>
    </lineage>
</organism>
<feature type="chain" id="PRO_5047398479" evidence="3">
    <location>
        <begin position="24"/>
        <end position="731"/>
    </location>
</feature>
<feature type="transmembrane region" description="Helical" evidence="2">
    <location>
        <begin position="700"/>
        <end position="722"/>
    </location>
</feature>
<dbReference type="Proteomes" id="UP000694888">
    <property type="component" value="Unplaced"/>
</dbReference>
<keyword evidence="5" id="KW-1185">Reference proteome</keyword>
<feature type="signal peptide" evidence="3">
    <location>
        <begin position="1"/>
        <end position="23"/>
    </location>
</feature>
<dbReference type="GeneID" id="106011384"/>
<gene>
    <name evidence="6" type="primary">LOC106011384</name>
</gene>
<evidence type="ECO:0000256" key="1">
    <source>
        <dbReference type="SAM" id="MobiDB-lite"/>
    </source>
</evidence>
<reference evidence="6" key="1">
    <citation type="submission" date="2025-08" db="UniProtKB">
        <authorList>
            <consortium name="RefSeq"/>
        </authorList>
    </citation>
    <scope>IDENTIFICATION</scope>
</reference>
<keyword evidence="2" id="KW-1133">Transmembrane helix</keyword>
<dbReference type="PANTHER" id="PTHR46534:SF1">
    <property type="entry name" value="IGGFC-BINDING PROTEIN N-TERMINAL DOMAIN-CONTAINING PROTEIN"/>
    <property type="match status" value="1"/>
</dbReference>
<feature type="domain" description="IgGFc-binding protein N-terminal" evidence="4">
    <location>
        <begin position="140"/>
        <end position="374"/>
    </location>
</feature>
<feature type="compositionally biased region" description="Polar residues" evidence="1">
    <location>
        <begin position="505"/>
        <end position="518"/>
    </location>
</feature>
<evidence type="ECO:0000313" key="6">
    <source>
        <dbReference type="RefSeq" id="XP_012936235.1"/>
    </source>
</evidence>
<evidence type="ECO:0000256" key="3">
    <source>
        <dbReference type="SAM" id="SignalP"/>
    </source>
</evidence>
<evidence type="ECO:0000259" key="4">
    <source>
        <dbReference type="Pfam" id="PF17517"/>
    </source>
</evidence>
<proteinExistence type="predicted"/>
<evidence type="ECO:0000256" key="2">
    <source>
        <dbReference type="SAM" id="Phobius"/>
    </source>
</evidence>
<protein>
    <submittedName>
        <fullName evidence="6">Uncharacterized protein LOC106011384</fullName>
    </submittedName>
</protein>
<feature type="region of interest" description="Disordered" evidence="1">
    <location>
        <begin position="488"/>
        <end position="601"/>
    </location>
</feature>
<dbReference type="PANTHER" id="PTHR46534">
    <property type="entry name" value="IGGFC_BINDING DOMAIN-CONTAINING PROTEIN"/>
    <property type="match status" value="1"/>
</dbReference>
<feature type="compositionally biased region" description="Polar residues" evidence="1">
    <location>
        <begin position="527"/>
        <end position="566"/>
    </location>
</feature>
<dbReference type="Pfam" id="PF17517">
    <property type="entry name" value="IgGFc_binding"/>
    <property type="match status" value="1"/>
</dbReference>
<keyword evidence="3" id="KW-0732">Signal</keyword>
<feature type="compositionally biased region" description="Polar residues" evidence="1">
    <location>
        <begin position="588"/>
        <end position="600"/>
    </location>
</feature>
<accession>A0ABM0ZX02</accession>
<keyword evidence="2" id="KW-0472">Membrane</keyword>
<keyword evidence="2" id="KW-0812">Transmembrane</keyword>
<name>A0ABM0ZX02_APLCA</name>
<evidence type="ECO:0000313" key="5">
    <source>
        <dbReference type="Proteomes" id="UP000694888"/>
    </source>
</evidence>
<dbReference type="InterPro" id="IPR035234">
    <property type="entry name" value="IgGFc-bd_N"/>
</dbReference>